<feature type="compositionally biased region" description="Pro residues" evidence="1">
    <location>
        <begin position="21"/>
        <end position="35"/>
    </location>
</feature>
<feature type="compositionally biased region" description="Low complexity" evidence="1">
    <location>
        <begin position="158"/>
        <end position="173"/>
    </location>
</feature>
<dbReference type="AlphaFoldDB" id="A0A0A1T3S0"/>
<dbReference type="HOGENOM" id="CLU_026929_0_1_1"/>
<evidence type="ECO:0000313" key="2">
    <source>
        <dbReference type="EMBL" id="CEJ79984.1"/>
    </source>
</evidence>
<accession>A0A0A1T3S0</accession>
<feature type="region of interest" description="Disordered" evidence="1">
    <location>
        <begin position="1"/>
        <end position="113"/>
    </location>
</feature>
<sequence length="450" mass="49004">MANTHARGLPPPAALALSQQQPPPPMAQAPHPQPVNHPHHGQPAPPMPPPAHSHHQRDSWGSSSLPPPPQSAQHSPHWQGGDESMRTWLVAKTEEEKTKQEEEKTRQESLRLEQRKIEMDILRASLGGGIPPPMVPLVFAGMGGGVLPQAAIDWAQSLLPPQQGHPPQLLPAQRAASPEPLRDGVQPGQYHASQAVVSSGPQPQPTGYASYPDAQGRPRGQTVSGAITHSASSGTVVSGSSSHGASGTYQPQRSVLQAPSNESNSSIYFHHWQPPGSLTGGSSSNRPATPSGESQKKRKVAGDGYQHSRASSTHRSRSPPNLSQQEYANNPPNNPPSSQQGNRRGHKRHKSDVTWYQAPRHGFSASGDSTHRPGTPVQDNSSVSSRDRDVQDDRKQPPSYRLSREREEEPRSAIEPRGGMPSRIIETPFDHRSRRERSVEMARRRIPEER</sequence>
<feature type="region of interest" description="Disordered" evidence="1">
    <location>
        <begin position="158"/>
        <end position="450"/>
    </location>
</feature>
<dbReference type="EMBL" id="CDHN01000001">
    <property type="protein sequence ID" value="CEJ79984.1"/>
    <property type="molecule type" value="Genomic_DNA"/>
</dbReference>
<proteinExistence type="predicted"/>
<feature type="compositionally biased region" description="Low complexity" evidence="1">
    <location>
        <begin position="228"/>
        <end position="247"/>
    </location>
</feature>
<protein>
    <submittedName>
        <fullName evidence="2">Uncharacterized protein</fullName>
    </submittedName>
</protein>
<reference evidence="2 3" key="1">
    <citation type="journal article" date="2015" name="Genome Announc.">
        <title>Draft Genome Sequence and Gene Annotation of the Entomopathogenic Fungus Verticillium hemipterigenum.</title>
        <authorList>
            <person name="Horn F."/>
            <person name="Habel A."/>
            <person name="Scharf D.H."/>
            <person name="Dworschak J."/>
            <person name="Brakhage A.A."/>
            <person name="Guthke R."/>
            <person name="Hertweck C."/>
            <person name="Linde J."/>
        </authorList>
    </citation>
    <scope>NUCLEOTIDE SEQUENCE [LARGE SCALE GENOMIC DNA]</scope>
</reference>
<evidence type="ECO:0000313" key="3">
    <source>
        <dbReference type="Proteomes" id="UP000039046"/>
    </source>
</evidence>
<feature type="compositionally biased region" description="Polar residues" evidence="1">
    <location>
        <begin position="280"/>
        <end position="293"/>
    </location>
</feature>
<feature type="compositionally biased region" description="Basic and acidic residues" evidence="1">
    <location>
        <begin position="428"/>
        <end position="450"/>
    </location>
</feature>
<feature type="compositionally biased region" description="Polar residues" evidence="1">
    <location>
        <begin position="248"/>
        <end position="267"/>
    </location>
</feature>
<gene>
    <name evidence="2" type="ORF">VHEMI00192</name>
</gene>
<dbReference type="STRING" id="1531966.A0A0A1T3S0"/>
<dbReference type="Proteomes" id="UP000039046">
    <property type="component" value="Unassembled WGS sequence"/>
</dbReference>
<evidence type="ECO:0000256" key="1">
    <source>
        <dbReference type="SAM" id="MobiDB-lite"/>
    </source>
</evidence>
<keyword evidence="3" id="KW-1185">Reference proteome</keyword>
<feature type="compositionally biased region" description="Basic and acidic residues" evidence="1">
    <location>
        <begin position="385"/>
        <end position="414"/>
    </location>
</feature>
<feature type="compositionally biased region" description="Basic and acidic residues" evidence="1">
    <location>
        <begin position="92"/>
        <end position="113"/>
    </location>
</feature>
<feature type="compositionally biased region" description="Polar residues" evidence="1">
    <location>
        <begin position="191"/>
        <end position="207"/>
    </location>
</feature>
<organism evidence="2 3">
    <name type="scientific">[Torrubiella] hemipterigena</name>
    <dbReference type="NCBI Taxonomy" id="1531966"/>
    <lineage>
        <taxon>Eukaryota</taxon>
        <taxon>Fungi</taxon>
        <taxon>Dikarya</taxon>
        <taxon>Ascomycota</taxon>
        <taxon>Pezizomycotina</taxon>
        <taxon>Sordariomycetes</taxon>
        <taxon>Hypocreomycetidae</taxon>
        <taxon>Hypocreales</taxon>
        <taxon>Clavicipitaceae</taxon>
        <taxon>Clavicipitaceae incertae sedis</taxon>
        <taxon>'Torrubiella' clade</taxon>
    </lineage>
</organism>
<name>A0A0A1T3S0_9HYPO</name>
<feature type="compositionally biased region" description="Polar residues" evidence="1">
    <location>
        <begin position="319"/>
        <end position="328"/>
    </location>
</feature>